<evidence type="ECO:0000313" key="2">
    <source>
        <dbReference type="EMBL" id="RUR01175.1"/>
    </source>
</evidence>
<keyword evidence="1" id="KW-1133">Transmembrane helix</keyword>
<sequence>MEYIKPWHPVFAWAALVIAVLGIGLSLYNLFVNTGNVGSWLPLLLIMPFTFAYAIVSLRVRSRRKRSR</sequence>
<evidence type="ECO:0000313" key="3">
    <source>
        <dbReference type="Proteomes" id="UP000274909"/>
    </source>
</evidence>
<accession>A0A3S0Y084</accession>
<dbReference type="AlphaFoldDB" id="A0A3S0Y084"/>
<keyword evidence="1" id="KW-0472">Membrane</keyword>
<dbReference type="Proteomes" id="UP000274909">
    <property type="component" value="Unassembled WGS sequence"/>
</dbReference>
<feature type="transmembrane region" description="Helical" evidence="1">
    <location>
        <begin position="37"/>
        <end position="58"/>
    </location>
</feature>
<feature type="transmembrane region" description="Helical" evidence="1">
    <location>
        <begin position="12"/>
        <end position="31"/>
    </location>
</feature>
<organism evidence="2 3">
    <name type="scientific">Labedella endophytica</name>
    <dbReference type="NCBI Taxonomy" id="1523160"/>
    <lineage>
        <taxon>Bacteria</taxon>
        <taxon>Bacillati</taxon>
        <taxon>Actinomycetota</taxon>
        <taxon>Actinomycetes</taxon>
        <taxon>Micrococcales</taxon>
        <taxon>Microbacteriaceae</taxon>
        <taxon>Labedella</taxon>
    </lineage>
</organism>
<protein>
    <submittedName>
        <fullName evidence="2">Uncharacterized protein</fullName>
    </submittedName>
</protein>
<keyword evidence="1" id="KW-0812">Transmembrane</keyword>
<dbReference type="OrthoDB" id="5023664at2"/>
<keyword evidence="3" id="KW-1185">Reference proteome</keyword>
<name>A0A3S0Y084_9MICO</name>
<dbReference type="EMBL" id="RZGZ01000002">
    <property type="protein sequence ID" value="RUR01175.1"/>
    <property type="molecule type" value="Genomic_DNA"/>
</dbReference>
<reference evidence="2 3" key="1">
    <citation type="submission" date="2018-12" db="EMBL/GenBank/DDBJ databases">
        <authorList>
            <person name="Li F."/>
        </authorList>
    </citation>
    <scope>NUCLEOTIDE SEQUENCE [LARGE SCALE GENOMIC DNA]</scope>
    <source>
        <strain evidence="2 3">EGI 6500705</strain>
    </source>
</reference>
<dbReference type="RefSeq" id="WP_127048415.1">
    <property type="nucleotide sequence ID" value="NZ_RZGZ01000002.1"/>
</dbReference>
<evidence type="ECO:0000256" key="1">
    <source>
        <dbReference type="SAM" id="Phobius"/>
    </source>
</evidence>
<comment type="caution">
    <text evidence="2">The sequence shown here is derived from an EMBL/GenBank/DDBJ whole genome shotgun (WGS) entry which is preliminary data.</text>
</comment>
<gene>
    <name evidence="2" type="ORF">ELQ94_06545</name>
</gene>
<proteinExistence type="predicted"/>